<dbReference type="PANTHER" id="PTHR32251:SF17">
    <property type="entry name" value="STEROID 5-ALPHA REDUCTASE C-TERMINAL DOMAIN-CONTAINING PROTEIN"/>
    <property type="match status" value="1"/>
</dbReference>
<keyword evidence="3" id="KW-1185">Reference proteome</keyword>
<gene>
    <name evidence="2" type="ORF">ACFOKA_11825</name>
</gene>
<reference evidence="3" key="1">
    <citation type="journal article" date="2019" name="Int. J. Syst. Evol. Microbiol.">
        <title>The Global Catalogue of Microorganisms (GCM) 10K type strain sequencing project: providing services to taxonomists for standard genome sequencing and annotation.</title>
        <authorList>
            <consortium name="The Broad Institute Genomics Platform"/>
            <consortium name="The Broad Institute Genome Sequencing Center for Infectious Disease"/>
            <person name="Wu L."/>
            <person name="Ma J."/>
        </authorList>
    </citation>
    <scope>NUCLEOTIDE SEQUENCE [LARGE SCALE GENOMIC DNA]</scope>
    <source>
        <strain evidence="3">KCTC 62164</strain>
    </source>
</reference>
<dbReference type="RefSeq" id="WP_194213750.1">
    <property type="nucleotide sequence ID" value="NZ_CP061205.1"/>
</dbReference>
<dbReference type="Pfam" id="PF06966">
    <property type="entry name" value="DUF1295"/>
    <property type="match status" value="1"/>
</dbReference>
<keyword evidence="1" id="KW-1133">Transmembrane helix</keyword>
<feature type="transmembrane region" description="Helical" evidence="1">
    <location>
        <begin position="138"/>
        <end position="158"/>
    </location>
</feature>
<keyword evidence="1" id="KW-0472">Membrane</keyword>
<dbReference type="PROSITE" id="PS50244">
    <property type="entry name" value="S5A_REDUCTASE"/>
    <property type="match status" value="1"/>
</dbReference>
<dbReference type="PANTHER" id="PTHR32251">
    <property type="entry name" value="3-OXO-5-ALPHA-STEROID 4-DEHYDROGENASE"/>
    <property type="match status" value="1"/>
</dbReference>
<accession>A0ABV7D624</accession>
<evidence type="ECO:0000313" key="2">
    <source>
        <dbReference type="EMBL" id="MFC3052592.1"/>
    </source>
</evidence>
<protein>
    <submittedName>
        <fullName evidence="2">DUF1295 domain-containing protein</fullName>
    </submittedName>
</protein>
<feature type="transmembrane region" description="Helical" evidence="1">
    <location>
        <begin position="193"/>
        <end position="211"/>
    </location>
</feature>
<feature type="transmembrane region" description="Helical" evidence="1">
    <location>
        <begin position="113"/>
        <end position="132"/>
    </location>
</feature>
<proteinExistence type="predicted"/>
<evidence type="ECO:0000256" key="1">
    <source>
        <dbReference type="SAM" id="Phobius"/>
    </source>
</evidence>
<dbReference type="EMBL" id="JBHRSL010000010">
    <property type="protein sequence ID" value="MFC3052592.1"/>
    <property type="molecule type" value="Genomic_DNA"/>
</dbReference>
<dbReference type="InterPro" id="IPR010721">
    <property type="entry name" value="UstE-like"/>
</dbReference>
<name>A0ABV7D624_9PROT</name>
<keyword evidence="1" id="KW-0812">Transmembrane</keyword>
<feature type="transmembrane region" description="Helical" evidence="1">
    <location>
        <begin position="39"/>
        <end position="56"/>
    </location>
</feature>
<dbReference type="Proteomes" id="UP001595444">
    <property type="component" value="Unassembled WGS sequence"/>
</dbReference>
<feature type="transmembrane region" description="Helical" evidence="1">
    <location>
        <begin position="62"/>
        <end position="84"/>
    </location>
</feature>
<organism evidence="2 3">
    <name type="scientific">Kordiimonas pumila</name>
    <dbReference type="NCBI Taxonomy" id="2161677"/>
    <lineage>
        <taxon>Bacteria</taxon>
        <taxon>Pseudomonadati</taxon>
        <taxon>Pseudomonadota</taxon>
        <taxon>Alphaproteobacteria</taxon>
        <taxon>Kordiimonadales</taxon>
        <taxon>Kordiimonadaceae</taxon>
        <taxon>Kordiimonas</taxon>
    </lineage>
</organism>
<sequence length="269" mass="29979">MEISGLAELLAVEFAVIMACMIVLWLLSIAIDDVSFVDSFWAAGFVVLAGFGYWVTGAEGGGIKQLVLIVAAVWGTRLGLYIFVRWRKDGPDGRYVALKAKAKGNVHIYTLKNVFLIQGVMLWIVALPILFVMAGPTIMPLGLLAFVGVGLSTLGFFFESVGDWQMARFRSKPENKGKVMDQGLWRYTRHPNYFGDACVFWGLYLIALGAPYGYLSIFGPALLTWTLVKWSGAALLERRLSRSKPGYEDYLARTRSFIPWFPKNVKGRV</sequence>
<evidence type="ECO:0000313" key="3">
    <source>
        <dbReference type="Proteomes" id="UP001595444"/>
    </source>
</evidence>
<comment type="caution">
    <text evidence="2">The sequence shown here is derived from an EMBL/GenBank/DDBJ whole genome shotgun (WGS) entry which is preliminary data.</text>
</comment>
<feature type="transmembrane region" description="Helical" evidence="1">
    <location>
        <begin position="6"/>
        <end position="27"/>
    </location>
</feature>
<dbReference type="Gene3D" id="1.20.120.1630">
    <property type="match status" value="1"/>
</dbReference>